<accession>A0A6C0JDE1</accession>
<name>A0A6C0JDE1_9ZZZZ</name>
<dbReference type="AlphaFoldDB" id="A0A6C0JDE1"/>
<dbReference type="EMBL" id="MN740366">
    <property type="protein sequence ID" value="QHU02860.1"/>
    <property type="molecule type" value="Genomic_DNA"/>
</dbReference>
<reference evidence="1" key="1">
    <citation type="journal article" date="2020" name="Nature">
        <title>Giant virus diversity and host interactions through global metagenomics.</title>
        <authorList>
            <person name="Schulz F."/>
            <person name="Roux S."/>
            <person name="Paez-Espino D."/>
            <person name="Jungbluth S."/>
            <person name="Walsh D.A."/>
            <person name="Denef V.J."/>
            <person name="McMahon K.D."/>
            <person name="Konstantinidis K.T."/>
            <person name="Eloe-Fadrosh E.A."/>
            <person name="Kyrpides N.C."/>
            <person name="Woyke T."/>
        </authorList>
    </citation>
    <scope>NUCLEOTIDE SEQUENCE</scope>
    <source>
        <strain evidence="1">GVMAG-M-3300025880-76</strain>
    </source>
</reference>
<protein>
    <submittedName>
        <fullName evidence="1">Uncharacterized protein</fullName>
    </submittedName>
</protein>
<proteinExistence type="predicted"/>
<sequence length="291" mass="34604">MDDPIYRNELLTTLTRYLYSRIEAKQSLFVSLLMRDTKQSLFWGYELFYSGFREETYDFVKDIYNEIYADDNPDMKLFIDNLIDEWYKTSDDSADCNLGSIIYTLSLRNYNLVNFVKDKLQYTVTKDVVDDNTAIPLCFISMTPEHIQPYATKTVSTEKASHLFSRLHLYPAIKIYNNLFDTKMPDEFSTIYHYPLEKWLYSASMSPCWLERIEQHNGIINNESKLVEFPDTNDEIEFCKKWDYEQDEQLLHIRQMSLGNATDKQQTIKQFCKKFKHSIVCKPTKRKIVKK</sequence>
<organism evidence="1">
    <name type="scientific">viral metagenome</name>
    <dbReference type="NCBI Taxonomy" id="1070528"/>
    <lineage>
        <taxon>unclassified sequences</taxon>
        <taxon>metagenomes</taxon>
        <taxon>organismal metagenomes</taxon>
    </lineage>
</organism>
<evidence type="ECO:0000313" key="1">
    <source>
        <dbReference type="EMBL" id="QHU02860.1"/>
    </source>
</evidence>